<organism evidence="2 3">
    <name type="scientific">Janibacter indicus</name>
    <dbReference type="NCBI Taxonomy" id="857417"/>
    <lineage>
        <taxon>Bacteria</taxon>
        <taxon>Bacillati</taxon>
        <taxon>Actinomycetota</taxon>
        <taxon>Actinomycetes</taxon>
        <taxon>Micrococcales</taxon>
        <taxon>Intrasporangiaceae</taxon>
        <taxon>Janibacter</taxon>
    </lineage>
</organism>
<dbReference type="PANTHER" id="PTHR28004">
    <property type="entry name" value="ZGC:162816-RELATED"/>
    <property type="match status" value="1"/>
</dbReference>
<accession>A0A1W1Z3W1</accession>
<dbReference type="GO" id="GO:0036088">
    <property type="term" value="P:D-serine catabolic process"/>
    <property type="evidence" value="ECO:0007669"/>
    <property type="project" value="TreeGrafter"/>
</dbReference>
<evidence type="ECO:0000259" key="1">
    <source>
        <dbReference type="Pfam" id="PF01168"/>
    </source>
</evidence>
<sequence>MGNVGQVTNFATWDRATKGRSAPFAVVDLDAHDANAADLVRRAGGRPIRVASKSIRVRHLLERALATPGFDGVMAYSLPEALWLAGHGVDDLFVAYPTTDREALQALAADERALEQVSIAVDSREQVDALRRWLPHGAPVRVVVDVDASLRVGPAHLGVRRSPLRSPRAAAAVARAAQGAGLRVVGLMFYDAQIAGLPDSSAAVRLVKRRSDASLRRRRGAVRAAVEAVAGPLTIVNGGGTGSLEVTGADPALTELAAGSGLVGPTLFDGYDAFTPQPAVGFALPVVRRPARDVVTCFSGGYIASGPAGDSRAPTPVHPAGLSLVGTEGAGEVQTPLRGKAARDLAIGDRVWWRHAKAGELAERFDDYVVISGGEVVDVVPTYRGEGRCFG</sequence>
<protein>
    <submittedName>
        <fullName evidence="2">D-serine deaminase, pyridoxal phosphate-dependent</fullName>
    </submittedName>
</protein>
<evidence type="ECO:0000313" key="2">
    <source>
        <dbReference type="EMBL" id="SMC43063.1"/>
    </source>
</evidence>
<dbReference type="Proteomes" id="UP000192634">
    <property type="component" value="Unassembled WGS sequence"/>
</dbReference>
<proteinExistence type="predicted"/>
<dbReference type="Pfam" id="PF01168">
    <property type="entry name" value="Ala_racemase_N"/>
    <property type="match status" value="1"/>
</dbReference>
<dbReference type="Gene3D" id="3.20.20.10">
    <property type="entry name" value="Alanine racemase"/>
    <property type="match status" value="1"/>
</dbReference>
<reference evidence="2 3" key="1">
    <citation type="submission" date="2017-04" db="EMBL/GenBank/DDBJ databases">
        <authorList>
            <person name="Afonso C.L."/>
            <person name="Miller P.J."/>
            <person name="Scott M.A."/>
            <person name="Spackman E."/>
            <person name="Goraichik I."/>
            <person name="Dimitrov K.M."/>
            <person name="Suarez D.L."/>
            <person name="Swayne D.E."/>
        </authorList>
    </citation>
    <scope>NUCLEOTIDE SEQUENCE [LARGE SCALE GENOMIC DNA]</scope>
    <source>
        <strain evidence="2 3">CGMCC 1.12511</strain>
    </source>
</reference>
<dbReference type="EMBL" id="FWXN01000003">
    <property type="protein sequence ID" value="SMC43063.1"/>
    <property type="molecule type" value="Genomic_DNA"/>
</dbReference>
<dbReference type="InterPro" id="IPR029066">
    <property type="entry name" value="PLP-binding_barrel"/>
</dbReference>
<dbReference type="AlphaFoldDB" id="A0A1W1Z3W1"/>
<gene>
    <name evidence="2" type="ORF">SAMN06296429_10357</name>
</gene>
<name>A0A1W1Z3W1_9MICO</name>
<evidence type="ECO:0000313" key="3">
    <source>
        <dbReference type="Proteomes" id="UP000192634"/>
    </source>
</evidence>
<dbReference type="InterPro" id="IPR051466">
    <property type="entry name" value="D-amino_acid_metab_enzyme"/>
</dbReference>
<dbReference type="GO" id="GO:0008721">
    <property type="term" value="F:D-serine ammonia-lyase activity"/>
    <property type="evidence" value="ECO:0007669"/>
    <property type="project" value="TreeGrafter"/>
</dbReference>
<dbReference type="InterPro" id="IPR001608">
    <property type="entry name" value="Ala_racemase_N"/>
</dbReference>
<feature type="domain" description="Alanine racemase N-terminal" evidence="1">
    <location>
        <begin position="27"/>
        <end position="262"/>
    </location>
</feature>
<dbReference type="SUPFAM" id="SSF51419">
    <property type="entry name" value="PLP-binding barrel"/>
    <property type="match status" value="1"/>
</dbReference>
<dbReference type="PANTHER" id="PTHR28004:SF2">
    <property type="entry name" value="D-SERINE DEHYDRATASE"/>
    <property type="match status" value="1"/>
</dbReference>